<gene>
    <name evidence="3" type="ORF">SM436_19980</name>
</gene>
<feature type="region of interest" description="Disordered" evidence="1">
    <location>
        <begin position="54"/>
        <end position="124"/>
    </location>
</feature>
<keyword evidence="2" id="KW-1133">Transmembrane helix</keyword>
<name>A0ABV4QZF1_9ACTN</name>
<keyword evidence="2" id="KW-0472">Membrane</keyword>
<dbReference type="EMBL" id="JAXCEH010000013">
    <property type="protein sequence ID" value="MFA1555974.1"/>
    <property type="molecule type" value="Genomic_DNA"/>
</dbReference>
<reference evidence="3 4" key="1">
    <citation type="submission" date="2023-11" db="EMBL/GenBank/DDBJ databases">
        <title>Actinomadura monticuli sp. nov., isolated from volcanic ash.</title>
        <authorList>
            <person name="Lee S.D."/>
            <person name="Yang H."/>
            <person name="Kim I.S."/>
        </authorList>
    </citation>
    <scope>NUCLEOTIDE SEQUENCE [LARGE SCALE GENOMIC DNA]</scope>
    <source>
        <strain evidence="3 4">DSM 45346</strain>
    </source>
</reference>
<dbReference type="RefSeq" id="WP_371942687.1">
    <property type="nucleotide sequence ID" value="NZ_JAXCEH010000013.1"/>
</dbReference>
<evidence type="ECO:0000313" key="4">
    <source>
        <dbReference type="Proteomes" id="UP001569904"/>
    </source>
</evidence>
<evidence type="ECO:0000313" key="3">
    <source>
        <dbReference type="EMBL" id="MFA1555974.1"/>
    </source>
</evidence>
<keyword evidence="2" id="KW-0812">Transmembrane</keyword>
<proteinExistence type="predicted"/>
<feature type="compositionally biased region" description="Basic and acidic residues" evidence="1">
    <location>
        <begin position="12"/>
        <end position="23"/>
    </location>
</feature>
<feature type="transmembrane region" description="Helical" evidence="2">
    <location>
        <begin position="29"/>
        <end position="50"/>
    </location>
</feature>
<feature type="region of interest" description="Disordered" evidence="1">
    <location>
        <begin position="1"/>
        <end position="25"/>
    </location>
</feature>
<dbReference type="Proteomes" id="UP001569904">
    <property type="component" value="Unassembled WGS sequence"/>
</dbReference>
<comment type="caution">
    <text evidence="3">The sequence shown here is derived from an EMBL/GenBank/DDBJ whole genome shotgun (WGS) entry which is preliminary data.</text>
</comment>
<keyword evidence="4" id="KW-1185">Reference proteome</keyword>
<sequence>MTGRHRGQPKIRAAEDEVEERASRGGRRALVAAAFVVPVLVVSAIVFGMGEEPVRERPQTAGARVQAVEPATPGSEPTYGKYVPPETGPQAATKAPEREPAPVTRPRKTVAPTPSPTKRAQRPCPAGWEDVWWMRRWCERHGYHDR</sequence>
<protein>
    <submittedName>
        <fullName evidence="3">Uncharacterized protein</fullName>
    </submittedName>
</protein>
<organism evidence="3 4">
    <name type="scientific">Actinomadura chokoriensis</name>
    <dbReference type="NCBI Taxonomy" id="454156"/>
    <lineage>
        <taxon>Bacteria</taxon>
        <taxon>Bacillati</taxon>
        <taxon>Actinomycetota</taxon>
        <taxon>Actinomycetes</taxon>
        <taxon>Streptosporangiales</taxon>
        <taxon>Thermomonosporaceae</taxon>
        <taxon>Actinomadura</taxon>
    </lineage>
</organism>
<evidence type="ECO:0000256" key="2">
    <source>
        <dbReference type="SAM" id="Phobius"/>
    </source>
</evidence>
<evidence type="ECO:0000256" key="1">
    <source>
        <dbReference type="SAM" id="MobiDB-lite"/>
    </source>
</evidence>
<accession>A0ABV4QZF1</accession>